<proteinExistence type="predicted"/>
<keyword evidence="2" id="KW-1185">Reference proteome</keyword>
<protein>
    <submittedName>
        <fullName evidence="1">Uncharacterized protein</fullName>
    </submittedName>
</protein>
<name>A0AAD6LT19_9ROSI</name>
<reference evidence="1" key="1">
    <citation type="journal article" date="2023" name="Mol. Ecol. Resour.">
        <title>Chromosome-level genome assembly of a triploid poplar Populus alba 'Berolinensis'.</title>
        <authorList>
            <person name="Chen S."/>
            <person name="Yu Y."/>
            <person name="Wang X."/>
            <person name="Wang S."/>
            <person name="Zhang T."/>
            <person name="Zhou Y."/>
            <person name="He R."/>
            <person name="Meng N."/>
            <person name="Wang Y."/>
            <person name="Liu W."/>
            <person name="Liu Z."/>
            <person name="Liu J."/>
            <person name="Guo Q."/>
            <person name="Huang H."/>
            <person name="Sederoff R.R."/>
            <person name="Wang G."/>
            <person name="Qu G."/>
            <person name="Chen S."/>
        </authorList>
    </citation>
    <scope>NUCLEOTIDE SEQUENCE</scope>
    <source>
        <strain evidence="1">SC-2020</strain>
    </source>
</reference>
<evidence type="ECO:0000313" key="1">
    <source>
        <dbReference type="EMBL" id="KAJ6971192.1"/>
    </source>
</evidence>
<organism evidence="1 2">
    <name type="scientific">Populus alba x Populus x berolinensis</name>
    <dbReference type="NCBI Taxonomy" id="444605"/>
    <lineage>
        <taxon>Eukaryota</taxon>
        <taxon>Viridiplantae</taxon>
        <taxon>Streptophyta</taxon>
        <taxon>Embryophyta</taxon>
        <taxon>Tracheophyta</taxon>
        <taxon>Spermatophyta</taxon>
        <taxon>Magnoliopsida</taxon>
        <taxon>eudicotyledons</taxon>
        <taxon>Gunneridae</taxon>
        <taxon>Pentapetalae</taxon>
        <taxon>rosids</taxon>
        <taxon>fabids</taxon>
        <taxon>Malpighiales</taxon>
        <taxon>Salicaceae</taxon>
        <taxon>Saliceae</taxon>
        <taxon>Populus</taxon>
    </lineage>
</organism>
<sequence length="50" mass="5674">MTRSSTRGRYKNETKTALFHGRRRGSMGVTVFNCILEDDVALFVYAMKAS</sequence>
<accession>A0AAD6LT19</accession>
<comment type="caution">
    <text evidence="1">The sequence shown here is derived from an EMBL/GenBank/DDBJ whole genome shotgun (WGS) entry which is preliminary data.</text>
</comment>
<dbReference type="EMBL" id="JAQIZT010000015">
    <property type="protein sequence ID" value="KAJ6971192.1"/>
    <property type="molecule type" value="Genomic_DNA"/>
</dbReference>
<dbReference type="AlphaFoldDB" id="A0AAD6LT19"/>
<evidence type="ECO:0000313" key="2">
    <source>
        <dbReference type="Proteomes" id="UP001164929"/>
    </source>
</evidence>
<dbReference type="Proteomes" id="UP001164929">
    <property type="component" value="Chromosome 15"/>
</dbReference>
<gene>
    <name evidence="1" type="ORF">NC653_035458</name>
</gene>